<evidence type="ECO:0000256" key="8">
    <source>
        <dbReference type="RuleBase" id="RU362088"/>
    </source>
</evidence>
<evidence type="ECO:0000256" key="1">
    <source>
        <dbReference type="ARBA" id="ARBA00004141"/>
    </source>
</evidence>
<evidence type="ECO:0000256" key="5">
    <source>
        <dbReference type="ARBA" id="ARBA00022989"/>
    </source>
</evidence>
<dbReference type="Gramene" id="Bra023171.1">
    <property type="protein sequence ID" value="Bra023171.1-P"/>
    <property type="gene ID" value="Bra023171"/>
</dbReference>
<dbReference type="AlphaFoldDB" id="M4E320"/>
<dbReference type="GO" id="GO:0071577">
    <property type="term" value="P:zinc ion transmembrane transport"/>
    <property type="evidence" value="ECO:0000318"/>
    <property type="project" value="GO_Central"/>
</dbReference>
<evidence type="ECO:0000256" key="3">
    <source>
        <dbReference type="ARBA" id="ARBA00022448"/>
    </source>
</evidence>
<dbReference type="FunCoup" id="M4E320">
    <property type="interactions" value="2687"/>
</dbReference>
<dbReference type="Pfam" id="PF02535">
    <property type="entry name" value="Zip"/>
    <property type="match status" value="1"/>
</dbReference>
<reference evidence="11 12" key="1">
    <citation type="journal article" date="2011" name="Nat. Genet.">
        <title>The genome of the mesopolyploid crop species Brassica rapa.</title>
        <authorList>
            <consortium name="Brassica rapa Genome Sequencing Project Consortium"/>
            <person name="Wang X."/>
            <person name="Wang H."/>
            <person name="Wang J."/>
            <person name="Sun R."/>
            <person name="Wu J."/>
            <person name="Liu S."/>
            <person name="Bai Y."/>
            <person name="Mun J.H."/>
            <person name="Bancroft I."/>
            <person name="Cheng F."/>
            <person name="Huang S."/>
            <person name="Li X."/>
            <person name="Hua W."/>
            <person name="Wang J."/>
            <person name="Wang X."/>
            <person name="Freeling M."/>
            <person name="Pires J.C."/>
            <person name="Paterson A.H."/>
            <person name="Chalhoub B."/>
            <person name="Wang B."/>
            <person name="Hayward A."/>
            <person name="Sharpe A.G."/>
            <person name="Park B.S."/>
            <person name="Weisshaar B."/>
            <person name="Liu B."/>
            <person name="Li B."/>
            <person name="Liu B."/>
            <person name="Tong C."/>
            <person name="Song C."/>
            <person name="Duran C."/>
            <person name="Peng C."/>
            <person name="Geng C."/>
            <person name="Koh C."/>
            <person name="Lin C."/>
            <person name="Edwards D."/>
            <person name="Mu D."/>
            <person name="Shen D."/>
            <person name="Soumpourou E."/>
            <person name="Li F."/>
            <person name="Fraser F."/>
            <person name="Conant G."/>
            <person name="Lassalle G."/>
            <person name="King G.J."/>
            <person name="Bonnema G."/>
            <person name="Tang H."/>
            <person name="Wang H."/>
            <person name="Belcram H."/>
            <person name="Zhou H."/>
            <person name="Hirakawa H."/>
            <person name="Abe H."/>
            <person name="Guo H."/>
            <person name="Wang H."/>
            <person name="Jin H."/>
            <person name="Parkin I.A."/>
            <person name="Batley J."/>
            <person name="Kim J.S."/>
            <person name="Just J."/>
            <person name="Li J."/>
            <person name="Xu J."/>
            <person name="Deng J."/>
            <person name="Kim J.A."/>
            <person name="Li J."/>
            <person name="Yu J."/>
            <person name="Meng J."/>
            <person name="Wang J."/>
            <person name="Min J."/>
            <person name="Poulain J."/>
            <person name="Wang J."/>
            <person name="Hatakeyama K."/>
            <person name="Wu K."/>
            <person name="Wang L."/>
            <person name="Fang L."/>
            <person name="Trick M."/>
            <person name="Links M.G."/>
            <person name="Zhao M."/>
            <person name="Jin M."/>
            <person name="Ramchiary N."/>
            <person name="Drou N."/>
            <person name="Berkman P.J."/>
            <person name="Cai Q."/>
            <person name="Huang Q."/>
            <person name="Li R."/>
            <person name="Tabata S."/>
            <person name="Cheng S."/>
            <person name="Zhang S."/>
            <person name="Zhang S."/>
            <person name="Huang S."/>
            <person name="Sato S."/>
            <person name="Sun S."/>
            <person name="Kwon S.J."/>
            <person name="Choi S.R."/>
            <person name="Lee T.H."/>
            <person name="Fan W."/>
            <person name="Zhao X."/>
            <person name="Tan X."/>
            <person name="Xu X."/>
            <person name="Wang Y."/>
            <person name="Qiu Y."/>
            <person name="Yin Y."/>
            <person name="Li Y."/>
            <person name="Du Y."/>
            <person name="Liao Y."/>
            <person name="Lim Y."/>
            <person name="Narusaka Y."/>
            <person name="Wang Y."/>
            <person name="Wang Z."/>
            <person name="Li Z."/>
            <person name="Wang Z."/>
            <person name="Xiong Z."/>
            <person name="Zhang Z."/>
        </authorList>
    </citation>
    <scope>NUCLEOTIDE SEQUENCE [LARGE SCALE GENOMIC DNA]</scope>
    <source>
        <strain evidence="11 12">cv. Chiifu-401-42</strain>
    </source>
</reference>
<feature type="transmembrane region" description="Helical" evidence="8">
    <location>
        <begin position="270"/>
        <end position="290"/>
    </location>
</feature>
<feature type="transmembrane region" description="Helical" evidence="8">
    <location>
        <begin position="238"/>
        <end position="258"/>
    </location>
</feature>
<evidence type="ECO:0000256" key="7">
    <source>
        <dbReference type="ARBA" id="ARBA00023136"/>
    </source>
</evidence>
<feature type="chain" id="PRO_5004051445" evidence="10">
    <location>
        <begin position="31"/>
        <end position="392"/>
    </location>
</feature>
<feature type="transmembrane region" description="Helical" evidence="8">
    <location>
        <begin position="372"/>
        <end position="391"/>
    </location>
</feature>
<feature type="transmembrane region" description="Helical" evidence="8">
    <location>
        <begin position="332"/>
        <end position="351"/>
    </location>
</feature>
<dbReference type="Proteomes" id="UP000011750">
    <property type="component" value="Chromosome A09"/>
</dbReference>
<proteinExistence type="inferred from homology"/>
<name>M4E320_BRACM</name>
<keyword evidence="5 8" id="KW-1133">Transmembrane helix</keyword>
<dbReference type="STRING" id="51351.M4E320"/>
<protein>
    <submittedName>
        <fullName evidence="11">Uncharacterized protein</fullName>
    </submittedName>
</protein>
<dbReference type="OMA" id="HFGSRRW"/>
<dbReference type="InterPro" id="IPR003689">
    <property type="entry name" value="ZIP"/>
</dbReference>
<dbReference type="GO" id="GO:0005886">
    <property type="term" value="C:plasma membrane"/>
    <property type="evidence" value="ECO:0000318"/>
    <property type="project" value="GO_Central"/>
</dbReference>
<keyword evidence="3 8" id="KW-0813">Transport</keyword>
<keyword evidence="4 8" id="KW-0812">Transmembrane</keyword>
<evidence type="ECO:0000256" key="6">
    <source>
        <dbReference type="ARBA" id="ARBA00023065"/>
    </source>
</evidence>
<comment type="subcellular location">
    <subcellularLocation>
        <location evidence="1 8">Membrane</location>
        <topology evidence="1 8">Multi-pass membrane protein</topology>
    </subcellularLocation>
</comment>
<dbReference type="NCBIfam" id="TIGR00820">
    <property type="entry name" value="zip"/>
    <property type="match status" value="1"/>
</dbReference>
<keyword evidence="12" id="KW-1185">Reference proteome</keyword>
<dbReference type="PANTHER" id="PTHR11040:SF48">
    <property type="entry name" value="ZINC TRANSPORTER 10-RELATED"/>
    <property type="match status" value="1"/>
</dbReference>
<feature type="compositionally biased region" description="Basic residues" evidence="9">
    <location>
        <begin position="182"/>
        <end position="214"/>
    </location>
</feature>
<dbReference type="eggNOG" id="KOG1558">
    <property type="taxonomic scope" value="Eukaryota"/>
</dbReference>
<evidence type="ECO:0000256" key="10">
    <source>
        <dbReference type="SAM" id="SignalP"/>
    </source>
</evidence>
<evidence type="ECO:0000256" key="2">
    <source>
        <dbReference type="ARBA" id="ARBA00006939"/>
    </source>
</evidence>
<reference evidence="11" key="3">
    <citation type="submission" date="2023-03" db="UniProtKB">
        <authorList>
            <consortium name="EnsemblPlants"/>
        </authorList>
    </citation>
    <scope>IDENTIFICATION</scope>
    <source>
        <strain evidence="11">cv. Chiifu-401-42</strain>
    </source>
</reference>
<evidence type="ECO:0000256" key="9">
    <source>
        <dbReference type="SAM" id="MobiDB-lite"/>
    </source>
</evidence>
<feature type="region of interest" description="Disordered" evidence="9">
    <location>
        <begin position="181"/>
        <end position="221"/>
    </location>
</feature>
<reference evidence="11 12" key="2">
    <citation type="journal article" date="2018" name="Hortic Res">
        <title>Improved Brassica rapa reference genome by single-molecule sequencing and chromosome conformation capture technologies.</title>
        <authorList>
            <person name="Zhang L."/>
            <person name="Cai X."/>
            <person name="Wu J."/>
            <person name="Liu M."/>
            <person name="Grob S."/>
            <person name="Cheng F."/>
            <person name="Liang J."/>
            <person name="Cai C."/>
            <person name="Liu Z."/>
            <person name="Liu B."/>
            <person name="Wang F."/>
            <person name="Li S."/>
            <person name="Liu F."/>
            <person name="Li X."/>
            <person name="Cheng L."/>
            <person name="Yang W."/>
            <person name="Li M.H."/>
            <person name="Grossniklaus U."/>
            <person name="Zheng H."/>
            <person name="Wang X."/>
        </authorList>
    </citation>
    <scope>NUCLEOTIDE SEQUENCE [LARGE SCALE GENOMIC DNA]</scope>
    <source>
        <strain evidence="11 12">cv. Chiifu-401-42</strain>
    </source>
</reference>
<feature type="transmembrane region" description="Helical" evidence="8">
    <location>
        <begin position="56"/>
        <end position="75"/>
    </location>
</feature>
<feature type="signal peptide" evidence="10">
    <location>
        <begin position="1"/>
        <end position="30"/>
    </location>
</feature>
<sequence>MRKTQSPFIFSVTIAIFLLLSIFHFPVALSQSQNDCKPVSNNTCIDKNKALDLKLIAIFSILITSLIGVCLPFFARSVPAFQPEKSHFLIVKSFASGIILSTGFMHVLPDSFDMLSSPCLGDNPWHKFPFTGFVAMISAIFTLMVDSIATSVFTKSGRKALRPEVTSAETPDQEIGHVQVHAPHHGHGHGPHHGHGHGLHHGHGHGLHHGHGHGLHHDVRGDNEKELGSSLQLLRYRVIAIVLELGIVVHSIVIGLSVGATNNTCTIKGLVAALCFHQMFEGMGLGGCILQAEYGWVKKGVMAFFFAVTTPFGVALGMALSKTYKENSPDSLITVGLLNASSAGLLIYMALVDLLAADFMGQKMQRSIKLQLKSYAAVLLGAGGMAVMAKWA</sequence>
<dbReference type="HOGENOM" id="CLU_027089_3_0_1"/>
<evidence type="ECO:0000313" key="11">
    <source>
        <dbReference type="EnsemblPlants" id="Bra023171.1-P"/>
    </source>
</evidence>
<keyword evidence="6 8" id="KW-0406">Ion transport</keyword>
<dbReference type="PANTHER" id="PTHR11040">
    <property type="entry name" value="ZINC/IRON TRANSPORTER"/>
    <property type="match status" value="1"/>
</dbReference>
<evidence type="ECO:0000256" key="4">
    <source>
        <dbReference type="ARBA" id="ARBA00022692"/>
    </source>
</evidence>
<accession>M4E320</accession>
<dbReference type="InterPro" id="IPR004698">
    <property type="entry name" value="Zn/Fe_permease_fun/pln"/>
</dbReference>
<organism evidence="11 12">
    <name type="scientific">Brassica campestris</name>
    <name type="common">Field mustard</name>
    <dbReference type="NCBI Taxonomy" id="3711"/>
    <lineage>
        <taxon>Eukaryota</taxon>
        <taxon>Viridiplantae</taxon>
        <taxon>Streptophyta</taxon>
        <taxon>Embryophyta</taxon>
        <taxon>Tracheophyta</taxon>
        <taxon>Spermatophyta</taxon>
        <taxon>Magnoliopsida</taxon>
        <taxon>eudicotyledons</taxon>
        <taxon>Gunneridae</taxon>
        <taxon>Pentapetalae</taxon>
        <taxon>rosids</taxon>
        <taxon>malvids</taxon>
        <taxon>Brassicales</taxon>
        <taxon>Brassicaceae</taxon>
        <taxon>Brassiceae</taxon>
        <taxon>Brassica</taxon>
    </lineage>
</organism>
<keyword evidence="10" id="KW-0732">Signal</keyword>
<keyword evidence="7 8" id="KW-0472">Membrane</keyword>
<comment type="similarity">
    <text evidence="2 8">Belongs to the ZIP transporter (TC 2.A.5) family.</text>
</comment>
<feature type="transmembrane region" description="Helical" evidence="8">
    <location>
        <begin position="128"/>
        <end position="153"/>
    </location>
</feature>
<evidence type="ECO:0000313" key="12">
    <source>
        <dbReference type="Proteomes" id="UP000011750"/>
    </source>
</evidence>
<dbReference type="GO" id="GO:0005385">
    <property type="term" value="F:zinc ion transmembrane transporter activity"/>
    <property type="evidence" value="ECO:0000318"/>
    <property type="project" value="GO_Central"/>
</dbReference>
<feature type="transmembrane region" description="Helical" evidence="8">
    <location>
        <begin position="87"/>
        <end position="108"/>
    </location>
</feature>
<feature type="transmembrane region" description="Helical" evidence="8">
    <location>
        <begin position="302"/>
        <end position="320"/>
    </location>
</feature>
<dbReference type="InParanoid" id="M4E320"/>
<dbReference type="EnsemblPlants" id="Bra023171.1">
    <property type="protein sequence ID" value="Bra023171.1-P"/>
    <property type="gene ID" value="Bra023171"/>
</dbReference>